<reference evidence="1 2" key="1">
    <citation type="journal article" date="2018" name="Genome Biol. Evol.">
        <title>Multiple Roots of Fruiting Body Formation in Amoebozoa.</title>
        <authorList>
            <person name="Hillmann F."/>
            <person name="Forbes G."/>
            <person name="Novohradska S."/>
            <person name="Ferling I."/>
            <person name="Riege K."/>
            <person name="Groth M."/>
            <person name="Westermann M."/>
            <person name="Marz M."/>
            <person name="Spaller T."/>
            <person name="Winckler T."/>
            <person name="Schaap P."/>
            <person name="Glockner G."/>
        </authorList>
    </citation>
    <scope>NUCLEOTIDE SEQUENCE [LARGE SCALE GENOMIC DNA]</scope>
    <source>
        <strain evidence="1 2">Jena</strain>
    </source>
</reference>
<comment type="caution">
    <text evidence="1">The sequence shown here is derived from an EMBL/GenBank/DDBJ whole genome shotgun (WGS) entry which is preliminary data.</text>
</comment>
<dbReference type="Proteomes" id="UP000241769">
    <property type="component" value="Unassembled WGS sequence"/>
</dbReference>
<dbReference type="OrthoDB" id="2118965at2759"/>
<protein>
    <submittedName>
        <fullName evidence="1">Uncharacterized protein</fullName>
    </submittedName>
</protein>
<name>A0A2P6NZA9_9EUKA</name>
<gene>
    <name evidence="1" type="ORF">PROFUN_02161</name>
</gene>
<dbReference type="AlphaFoldDB" id="A0A2P6NZA9"/>
<accession>A0A2P6NZA9</accession>
<proteinExistence type="predicted"/>
<organism evidence="1 2">
    <name type="scientific">Planoprotostelium fungivorum</name>
    <dbReference type="NCBI Taxonomy" id="1890364"/>
    <lineage>
        <taxon>Eukaryota</taxon>
        <taxon>Amoebozoa</taxon>
        <taxon>Evosea</taxon>
        <taxon>Variosea</taxon>
        <taxon>Cavosteliida</taxon>
        <taxon>Cavosteliaceae</taxon>
        <taxon>Planoprotostelium</taxon>
    </lineage>
</organism>
<evidence type="ECO:0000313" key="2">
    <source>
        <dbReference type="Proteomes" id="UP000241769"/>
    </source>
</evidence>
<sequence length="287" mass="32550">MPLLSFNLYKSIVSQQKTICKEETTTVANGKRKIAVEALRRHTKRVREMMIPTAPISDVGLQLSALETIAIQNLVCLENERERVEKPVVVHHHIQKLEKEEIQPIIHREREQKEIIQITAPLKETEVKPTTVTQVRLPAEHRPTIVQLAEPLPSLEVVPTTIIEGARHSEEVLPSIVHETIKKSVIQQVTKVLHKDVVQPTLIQRTQPIFERVVEAPIYKTIELPTEELGFISHLPGGMDMTSFEGEAAVVFPGMAHENFRDEKLVIEKMIQTYRGVRVPPSVVQSN</sequence>
<dbReference type="InParanoid" id="A0A2P6NZA9"/>
<dbReference type="EMBL" id="MDYQ01000004">
    <property type="protein sequence ID" value="PRP89287.1"/>
    <property type="molecule type" value="Genomic_DNA"/>
</dbReference>
<evidence type="ECO:0000313" key="1">
    <source>
        <dbReference type="EMBL" id="PRP89287.1"/>
    </source>
</evidence>
<keyword evidence="2" id="KW-1185">Reference proteome</keyword>